<dbReference type="RefSeq" id="WP_289954228.1">
    <property type="nucleotide sequence ID" value="NZ_JAUEMJ010000001.1"/>
</dbReference>
<dbReference type="Proteomes" id="UP001171902">
    <property type="component" value="Unassembled WGS sequence"/>
</dbReference>
<evidence type="ECO:0000313" key="1">
    <source>
        <dbReference type="EMBL" id="MDN3238422.1"/>
    </source>
</evidence>
<organism evidence="1 2">
    <name type="scientific">Glycomyces tritici</name>
    <dbReference type="NCBI Taxonomy" id="2665176"/>
    <lineage>
        <taxon>Bacteria</taxon>
        <taxon>Bacillati</taxon>
        <taxon>Actinomycetota</taxon>
        <taxon>Actinomycetes</taxon>
        <taxon>Glycomycetales</taxon>
        <taxon>Glycomycetaceae</taxon>
        <taxon>Glycomyces</taxon>
    </lineage>
</organism>
<evidence type="ECO:0000313" key="2">
    <source>
        <dbReference type="Proteomes" id="UP001171902"/>
    </source>
</evidence>
<proteinExistence type="predicted"/>
<keyword evidence="2" id="KW-1185">Reference proteome</keyword>
<name>A0ABT7YIF6_9ACTN</name>
<dbReference type="GO" id="GO:0016853">
    <property type="term" value="F:isomerase activity"/>
    <property type="evidence" value="ECO:0007669"/>
    <property type="project" value="UniProtKB-KW"/>
</dbReference>
<sequence>MSGAPIDMREREALCDLLAELGPDAPTLCEGWDTADLAAHLVLREHFKRGTDEHMAAEKAKGLPALIDRLRGGAPLLPWRVPGLRTLMNGAEYFIHHEDVRRANGLGRRTDRPDLEALAWRMSGYLGRRAARRIRPYGLELRRPDGEPRRFGAAGGAVLQGEPTELLLYLSGRRDAAEVRLAGDADAVAALRKAHTDM</sequence>
<reference evidence="1" key="1">
    <citation type="submission" date="2023-06" db="EMBL/GenBank/DDBJ databases">
        <title>Gycomyces niveus sp.nov., a novel actinomycete isolated from soil in Shouguang.</title>
        <authorList>
            <person name="Yang X."/>
            <person name="Zhao J."/>
        </authorList>
    </citation>
    <scope>NUCLEOTIDE SEQUENCE</scope>
    <source>
        <strain evidence="1">NEAU C2</strain>
    </source>
</reference>
<dbReference type="InterPro" id="IPR017517">
    <property type="entry name" value="Maleyloyr_isom"/>
</dbReference>
<dbReference type="NCBIfam" id="TIGR03083">
    <property type="entry name" value="maleylpyruvate isomerase family mycothiol-dependent enzyme"/>
    <property type="match status" value="1"/>
</dbReference>
<gene>
    <name evidence="1" type="ORF">QWI33_01695</name>
</gene>
<dbReference type="InterPro" id="IPR034660">
    <property type="entry name" value="DinB/YfiT-like"/>
</dbReference>
<protein>
    <submittedName>
        <fullName evidence="1">Maleylpyruvate isomerase family mycothiol-dependent enzyme</fullName>
    </submittedName>
</protein>
<dbReference type="EMBL" id="JAUEMJ010000001">
    <property type="protein sequence ID" value="MDN3238422.1"/>
    <property type="molecule type" value="Genomic_DNA"/>
</dbReference>
<dbReference type="SUPFAM" id="SSF109854">
    <property type="entry name" value="DinB/YfiT-like putative metalloenzymes"/>
    <property type="match status" value="1"/>
</dbReference>
<comment type="caution">
    <text evidence="1">The sequence shown here is derived from an EMBL/GenBank/DDBJ whole genome shotgun (WGS) entry which is preliminary data.</text>
</comment>
<accession>A0ABT7YIF6</accession>
<keyword evidence="1" id="KW-0413">Isomerase</keyword>